<dbReference type="Pfam" id="PF07171">
    <property type="entry name" value="MlrC_C"/>
    <property type="match status" value="1"/>
</dbReference>
<accession>A0A6J6X2F9</accession>
<gene>
    <name evidence="2" type="ORF">UFOPK2992_00364</name>
</gene>
<name>A0A6J6X2F9_9ZZZZ</name>
<proteinExistence type="predicted"/>
<sequence length="214" mass="22545">MADNPGGGAPGNTTFVLRALYEAGVGDVCMALHCDAALVDEAWQVGVGGEFEATFNRGSADVLALPFAAPAIVLALVDNDFVPTHGVYEGAVRSPGRSCSLRLGGITVAVASNALQCADPDTMRHVGIAPELARVLVVKSRGHFRAGFDTMFRPQQIIEVEAPGVATPDLASVRWQHLPRPVFPLDDVSDRAMMSRSEVVLMPEPTSTPNGAPQ</sequence>
<dbReference type="AlphaFoldDB" id="A0A6J6X2F9"/>
<organism evidence="2">
    <name type="scientific">freshwater metagenome</name>
    <dbReference type="NCBI Taxonomy" id="449393"/>
    <lineage>
        <taxon>unclassified sequences</taxon>
        <taxon>metagenomes</taxon>
        <taxon>ecological metagenomes</taxon>
    </lineage>
</organism>
<dbReference type="InterPro" id="IPR010799">
    <property type="entry name" value="MlrC_C"/>
</dbReference>
<evidence type="ECO:0000313" key="2">
    <source>
        <dbReference type="EMBL" id="CAB4790215.1"/>
    </source>
</evidence>
<protein>
    <submittedName>
        <fullName evidence="2">Unannotated protein</fullName>
    </submittedName>
</protein>
<reference evidence="2" key="1">
    <citation type="submission" date="2020-05" db="EMBL/GenBank/DDBJ databases">
        <authorList>
            <person name="Chiriac C."/>
            <person name="Salcher M."/>
            <person name="Ghai R."/>
            <person name="Kavagutti S V."/>
        </authorList>
    </citation>
    <scope>NUCLEOTIDE SEQUENCE</scope>
</reference>
<feature type="domain" description="Microcystin LR degradation protein MlrC C-terminal" evidence="1">
    <location>
        <begin position="1"/>
        <end position="177"/>
    </location>
</feature>
<evidence type="ECO:0000259" key="1">
    <source>
        <dbReference type="Pfam" id="PF07171"/>
    </source>
</evidence>
<dbReference type="EMBL" id="CAFAAI010000040">
    <property type="protein sequence ID" value="CAB4790215.1"/>
    <property type="molecule type" value="Genomic_DNA"/>
</dbReference>